<gene>
    <name evidence="1" type="ORF">GCM10007111_11850</name>
</gene>
<protein>
    <submittedName>
        <fullName evidence="1">Uncharacterized protein</fullName>
    </submittedName>
</protein>
<dbReference type="EMBL" id="BMPN01000002">
    <property type="protein sequence ID" value="GGJ51275.1"/>
    <property type="molecule type" value="Genomic_DNA"/>
</dbReference>
<organism evidence="1 2">
    <name type="scientific">Virgibacillus kapii</name>
    <dbReference type="NCBI Taxonomy" id="1638645"/>
    <lineage>
        <taxon>Bacteria</taxon>
        <taxon>Bacillati</taxon>
        <taxon>Bacillota</taxon>
        <taxon>Bacilli</taxon>
        <taxon>Bacillales</taxon>
        <taxon>Bacillaceae</taxon>
        <taxon>Virgibacillus</taxon>
    </lineage>
</organism>
<accession>A0ABQ2DA37</accession>
<evidence type="ECO:0000313" key="1">
    <source>
        <dbReference type="EMBL" id="GGJ51275.1"/>
    </source>
</evidence>
<proteinExistence type="predicted"/>
<comment type="caution">
    <text evidence="1">The sequence shown here is derived from an EMBL/GenBank/DDBJ whole genome shotgun (WGS) entry which is preliminary data.</text>
</comment>
<name>A0ABQ2DA37_9BACI</name>
<evidence type="ECO:0000313" key="2">
    <source>
        <dbReference type="Proteomes" id="UP000634435"/>
    </source>
</evidence>
<keyword evidence="2" id="KW-1185">Reference proteome</keyword>
<reference evidence="2" key="1">
    <citation type="journal article" date="2019" name="Int. J. Syst. Evol. Microbiol.">
        <title>The Global Catalogue of Microorganisms (GCM) 10K type strain sequencing project: providing services to taxonomists for standard genome sequencing and annotation.</title>
        <authorList>
            <consortium name="The Broad Institute Genomics Platform"/>
            <consortium name="The Broad Institute Genome Sequencing Center for Infectious Disease"/>
            <person name="Wu L."/>
            <person name="Ma J."/>
        </authorList>
    </citation>
    <scope>NUCLEOTIDE SEQUENCE [LARGE SCALE GENOMIC DNA]</scope>
    <source>
        <strain evidence="2">JCM 30071</strain>
    </source>
</reference>
<sequence>MSKFTGYGRTNDIDFGDYVKIEMHRYGAPNEFFIHKVVGAFESNGWIDAPLKWDSKPTLHDRMEIVLNVIQCGIDETKVIRVRQSDCIKMEVENR</sequence>
<dbReference type="RefSeq" id="WP_188942477.1">
    <property type="nucleotide sequence ID" value="NZ_BMPN01000002.1"/>
</dbReference>
<dbReference type="Proteomes" id="UP000634435">
    <property type="component" value="Unassembled WGS sequence"/>
</dbReference>